<proteinExistence type="predicted"/>
<dbReference type="EMBL" id="ML003010">
    <property type="protein sequence ID" value="RKP34961.1"/>
    <property type="molecule type" value="Genomic_DNA"/>
</dbReference>
<evidence type="ECO:0000313" key="1">
    <source>
        <dbReference type="EMBL" id="RKP34961.1"/>
    </source>
</evidence>
<dbReference type="AlphaFoldDB" id="A0A4P9ZQF7"/>
<evidence type="ECO:0000313" key="2">
    <source>
        <dbReference type="Proteomes" id="UP000268162"/>
    </source>
</evidence>
<name>A0A4P9ZQF7_9FUNG</name>
<organism evidence="1 2">
    <name type="scientific">Dimargaris cristalligena</name>
    <dbReference type="NCBI Taxonomy" id="215637"/>
    <lineage>
        <taxon>Eukaryota</taxon>
        <taxon>Fungi</taxon>
        <taxon>Fungi incertae sedis</taxon>
        <taxon>Zoopagomycota</taxon>
        <taxon>Kickxellomycotina</taxon>
        <taxon>Dimargaritomycetes</taxon>
        <taxon>Dimargaritales</taxon>
        <taxon>Dimargaritaceae</taxon>
        <taxon>Dimargaris</taxon>
    </lineage>
</organism>
<reference evidence="2" key="1">
    <citation type="journal article" date="2018" name="Nat. Microbiol.">
        <title>Leveraging single-cell genomics to expand the fungal tree of life.</title>
        <authorList>
            <person name="Ahrendt S.R."/>
            <person name="Quandt C.A."/>
            <person name="Ciobanu D."/>
            <person name="Clum A."/>
            <person name="Salamov A."/>
            <person name="Andreopoulos B."/>
            <person name="Cheng J.F."/>
            <person name="Woyke T."/>
            <person name="Pelin A."/>
            <person name="Henrissat B."/>
            <person name="Reynolds N.K."/>
            <person name="Benny G.L."/>
            <person name="Smith M.E."/>
            <person name="James T.Y."/>
            <person name="Grigoriev I.V."/>
        </authorList>
    </citation>
    <scope>NUCLEOTIDE SEQUENCE [LARGE SCALE GENOMIC DNA]</scope>
    <source>
        <strain evidence="2">RSA 468</strain>
    </source>
</reference>
<keyword evidence="2" id="KW-1185">Reference proteome</keyword>
<gene>
    <name evidence="1" type="ORF">BJ085DRAFT_29823</name>
</gene>
<dbReference type="Proteomes" id="UP000268162">
    <property type="component" value="Unassembled WGS sequence"/>
</dbReference>
<accession>A0A4P9ZQF7</accession>
<sequence length="597" mass="66971">MKLFALHLREVGTGVAIFLVAYSHGHPASTGRIRKLLGRFGLTSEEQTPQAPRVHYTYNDVPLATPSKLKRIIGRLNPKKSRSKAPMSAPVEMQDLSSLVAKDTPEPSLQELSLCGEVESQLTISKDYICNMPAELQFCIMNYLTIEEQARYTGLSCKLRPLFLETLNNMRKNHLIHFSAPDNSDQSTPSPRLALPVFLIKSVLGDINQRAGSTLSDSIEDSRQYFRVLRTPLQTSLAFFTKQNILDFEPNDSGNIADGLVWVDYSKLGETQRLLEFPFVEGLCVGNSKSWGRAMANLLSGDYPQVLGTWATQSGTDVQKKMITAYFDDHANVSDDVIAIPAIVNSMFLAVGQAFRRRDYSVIDSALAAFLETVTPAQGPVVRSARYFMVRIEVHYRLHVFLTYLATQTGNEKNRLRYVDALNKLSVAFSKQERTIMELQGVEAVVDWAQDQPEPTDLEAIPHPPTETLERLEIIYPTNFLNFLNPKTILVRVDSVAWSTAELGELREYGTSVSVSSDNRFYQKLDDIWEPSAHLARAHNELSWLQEAMDATADNAIQFPEYEPTNLANRLNARHADLQSSNINNFGNSFIDDINGL</sequence>
<protein>
    <recommendedName>
        <fullName evidence="3">F-box domain-containing protein</fullName>
    </recommendedName>
</protein>
<evidence type="ECO:0008006" key="3">
    <source>
        <dbReference type="Google" id="ProtNLM"/>
    </source>
</evidence>